<accession>A0A804L391</accession>
<protein>
    <submittedName>
        <fullName evidence="1">Uncharacterized protein</fullName>
    </submittedName>
</protein>
<dbReference type="InParanoid" id="A0A804L391"/>
<proteinExistence type="predicted"/>
<dbReference type="AlphaFoldDB" id="A0A804L391"/>
<evidence type="ECO:0000313" key="2">
    <source>
        <dbReference type="Proteomes" id="UP000012960"/>
    </source>
</evidence>
<keyword evidence="2" id="KW-1185">Reference proteome</keyword>
<organism evidence="1 2">
    <name type="scientific">Musa acuminata subsp. malaccensis</name>
    <name type="common">Wild banana</name>
    <name type="synonym">Musa malaccensis</name>
    <dbReference type="NCBI Taxonomy" id="214687"/>
    <lineage>
        <taxon>Eukaryota</taxon>
        <taxon>Viridiplantae</taxon>
        <taxon>Streptophyta</taxon>
        <taxon>Embryophyta</taxon>
        <taxon>Tracheophyta</taxon>
        <taxon>Spermatophyta</taxon>
        <taxon>Magnoliopsida</taxon>
        <taxon>Liliopsida</taxon>
        <taxon>Zingiberales</taxon>
        <taxon>Musaceae</taxon>
        <taxon>Musa</taxon>
    </lineage>
</organism>
<dbReference type="Proteomes" id="UP000012960">
    <property type="component" value="Unplaced"/>
</dbReference>
<name>A0A804L391_MUSAM</name>
<sequence>MISEAFASSDTNNFGHLSTRVISRKHNWYKSRSALAALLLLDLGI</sequence>
<dbReference type="Gramene" id="Ma11_t02030.1">
    <property type="protein sequence ID" value="Ma11_p02030.1"/>
    <property type="gene ID" value="Ma11_g02030"/>
</dbReference>
<evidence type="ECO:0000313" key="1">
    <source>
        <dbReference type="EnsemblPlants" id="Ma11_p02030.1"/>
    </source>
</evidence>
<reference evidence="1" key="1">
    <citation type="submission" date="2021-05" db="UniProtKB">
        <authorList>
            <consortium name="EnsemblPlants"/>
        </authorList>
    </citation>
    <scope>IDENTIFICATION</scope>
    <source>
        <strain evidence="1">subsp. malaccensis</strain>
    </source>
</reference>
<dbReference type="EnsemblPlants" id="Ma11_t02030.1">
    <property type="protein sequence ID" value="Ma11_p02030.1"/>
    <property type="gene ID" value="Ma11_g02030"/>
</dbReference>